<keyword evidence="5" id="KW-0808">Transferase</keyword>
<evidence type="ECO:0000256" key="7">
    <source>
        <dbReference type="ARBA" id="ARBA00022777"/>
    </source>
</evidence>
<protein>
    <submittedName>
        <fullName evidence="10">ROK family protein</fullName>
    </submittedName>
</protein>
<dbReference type="EMBL" id="DXET01000088">
    <property type="protein sequence ID" value="HIX81074.1"/>
    <property type="molecule type" value="Genomic_DNA"/>
</dbReference>
<dbReference type="AlphaFoldDB" id="A0A9D2BMW5"/>
<sequence length="474" mass="54850">MDEFLKDIHTEIFYYWILNQKNRLYRCFQDPDNHQIIILENEDSQGIITFNKYNIIELTVVNKIKHKTEFYLHFQMKNFHHAKHLFEEMVETIKKISTTPSTKILLCCSGGLTTGYFAEKINEISRLLDLDIEARATRYLDVYEKGLNYDYVLLAPQISYLCANIQKVLKEQKVLKIPPKVFAKYDVLNLIRFISNYNNKTNIINKDSDRLLIKRNVELDTMILCLSIYKNSGKVYIDYRIYDKNKKIIYQNEIIKQTIAIEDIYDVLDIVLVNYDKIEKIAISLPGVVDSGKVVSTFVVNANNIDLAKELKRKYQKEFIIANDINAAAIGYYGVQDIYDSFCFLFQPIGLDAGLGTVINGELIQGNFHLAGEVKFLPLELSENKAELNKTPEGINELVYKMIVTISCIIAPEVFVIYSDMVNDVDLIKTKVEQRFNKDVANFTVKIVKVEHLQEYILAGLMILGARDYNKQKL</sequence>
<dbReference type="Pfam" id="PF02302">
    <property type="entry name" value="PTS_IIB"/>
    <property type="match status" value="1"/>
</dbReference>
<dbReference type="GO" id="GO:0008982">
    <property type="term" value="F:protein-N(PI)-phosphohistidine-sugar phosphotransferase activity"/>
    <property type="evidence" value="ECO:0007669"/>
    <property type="project" value="InterPro"/>
</dbReference>
<keyword evidence="2" id="KW-0813">Transport</keyword>
<comment type="caution">
    <text evidence="10">The sequence shown here is derived from an EMBL/GenBank/DDBJ whole genome shotgun (WGS) entry which is preliminary data.</text>
</comment>
<dbReference type="InterPro" id="IPR013012">
    <property type="entry name" value="PTS_EIIB_3"/>
</dbReference>
<organism evidence="10 11">
    <name type="scientific">Candidatus Erysipelatoclostridium merdavium</name>
    <dbReference type="NCBI Taxonomy" id="2838566"/>
    <lineage>
        <taxon>Bacteria</taxon>
        <taxon>Bacillati</taxon>
        <taxon>Bacillota</taxon>
        <taxon>Erysipelotrichia</taxon>
        <taxon>Erysipelotrichales</taxon>
        <taxon>Erysipelotrichales incertae sedis</taxon>
    </lineage>
</organism>
<evidence type="ECO:0000256" key="6">
    <source>
        <dbReference type="ARBA" id="ARBA00022683"/>
    </source>
</evidence>
<name>A0A9D2BMW5_9FIRM</name>
<dbReference type="PANTHER" id="PTHR34581:SF2">
    <property type="entry name" value="PTS SYSTEM N,N'-DIACETYLCHITOBIOSE-SPECIFIC EIIB COMPONENT"/>
    <property type="match status" value="1"/>
</dbReference>
<keyword evidence="6" id="KW-0598">Phosphotransferase system</keyword>
<dbReference type="InterPro" id="IPR003501">
    <property type="entry name" value="PTS_EIIB_2/3"/>
</dbReference>
<dbReference type="Pfam" id="PF00480">
    <property type="entry name" value="ROK"/>
    <property type="match status" value="1"/>
</dbReference>
<feature type="modified residue" description="Phosphocysteine; by EIIA" evidence="8">
    <location>
        <position position="108"/>
    </location>
</feature>
<dbReference type="PROSITE" id="PS51100">
    <property type="entry name" value="PTS_EIIB_TYPE_3"/>
    <property type="match status" value="1"/>
</dbReference>
<dbReference type="InterPro" id="IPR036095">
    <property type="entry name" value="PTS_EIIB-like_sf"/>
</dbReference>
<proteinExistence type="inferred from homology"/>
<evidence type="ECO:0000256" key="1">
    <source>
        <dbReference type="ARBA" id="ARBA00006479"/>
    </source>
</evidence>
<reference evidence="10" key="1">
    <citation type="journal article" date="2021" name="PeerJ">
        <title>Extensive microbial diversity within the chicken gut microbiome revealed by metagenomics and culture.</title>
        <authorList>
            <person name="Gilroy R."/>
            <person name="Ravi A."/>
            <person name="Getino M."/>
            <person name="Pursley I."/>
            <person name="Horton D.L."/>
            <person name="Alikhan N.F."/>
            <person name="Baker D."/>
            <person name="Gharbi K."/>
            <person name="Hall N."/>
            <person name="Watson M."/>
            <person name="Adriaenssens E.M."/>
            <person name="Foster-Nyarko E."/>
            <person name="Jarju S."/>
            <person name="Secka A."/>
            <person name="Antonio M."/>
            <person name="Oren A."/>
            <person name="Chaudhuri R.R."/>
            <person name="La Ragione R."/>
            <person name="Hildebrand F."/>
            <person name="Pallen M.J."/>
        </authorList>
    </citation>
    <scope>NUCLEOTIDE SEQUENCE</scope>
    <source>
        <strain evidence="10">ChiGjej1B1-14440</strain>
    </source>
</reference>
<evidence type="ECO:0000256" key="8">
    <source>
        <dbReference type="PROSITE-ProRule" id="PRU00423"/>
    </source>
</evidence>
<evidence type="ECO:0000259" key="9">
    <source>
        <dbReference type="PROSITE" id="PS51100"/>
    </source>
</evidence>
<dbReference type="InterPro" id="IPR051819">
    <property type="entry name" value="PTS_sugar-specific_EIIB"/>
</dbReference>
<dbReference type="InterPro" id="IPR000600">
    <property type="entry name" value="ROK"/>
</dbReference>
<dbReference type="SUPFAM" id="SSF52794">
    <property type="entry name" value="PTS system IIB component-like"/>
    <property type="match status" value="1"/>
</dbReference>
<reference evidence="10" key="2">
    <citation type="submission" date="2021-04" db="EMBL/GenBank/DDBJ databases">
        <authorList>
            <person name="Gilroy R."/>
        </authorList>
    </citation>
    <scope>NUCLEOTIDE SEQUENCE</scope>
    <source>
        <strain evidence="10">ChiGjej1B1-14440</strain>
    </source>
</reference>
<evidence type="ECO:0000256" key="4">
    <source>
        <dbReference type="ARBA" id="ARBA00022597"/>
    </source>
</evidence>
<dbReference type="Gene3D" id="3.30.420.40">
    <property type="match status" value="2"/>
</dbReference>
<gene>
    <name evidence="10" type="ORF">H9980_03755</name>
</gene>
<keyword evidence="4" id="KW-0762">Sugar transport</keyword>
<dbReference type="Proteomes" id="UP000886724">
    <property type="component" value="Unassembled WGS sequence"/>
</dbReference>
<evidence type="ECO:0000313" key="11">
    <source>
        <dbReference type="Proteomes" id="UP000886724"/>
    </source>
</evidence>
<evidence type="ECO:0000256" key="5">
    <source>
        <dbReference type="ARBA" id="ARBA00022679"/>
    </source>
</evidence>
<dbReference type="Gene3D" id="3.40.50.2300">
    <property type="match status" value="1"/>
</dbReference>
<dbReference type="GO" id="GO:0016301">
    <property type="term" value="F:kinase activity"/>
    <property type="evidence" value="ECO:0007669"/>
    <property type="project" value="UniProtKB-KW"/>
</dbReference>
<comment type="similarity">
    <text evidence="1">Belongs to the ROK (NagC/XylR) family.</text>
</comment>
<feature type="domain" description="PTS EIIB type-3" evidence="9">
    <location>
        <begin position="101"/>
        <end position="200"/>
    </location>
</feature>
<dbReference type="GO" id="GO:0009401">
    <property type="term" value="P:phosphoenolpyruvate-dependent sugar phosphotransferase system"/>
    <property type="evidence" value="ECO:0007669"/>
    <property type="project" value="UniProtKB-KW"/>
</dbReference>
<evidence type="ECO:0000313" key="10">
    <source>
        <dbReference type="EMBL" id="HIX81074.1"/>
    </source>
</evidence>
<keyword evidence="3" id="KW-0597">Phosphoprotein</keyword>
<keyword evidence="7" id="KW-0418">Kinase</keyword>
<dbReference type="InterPro" id="IPR043129">
    <property type="entry name" value="ATPase_NBD"/>
</dbReference>
<accession>A0A9D2BMW5</accession>
<dbReference type="SUPFAM" id="SSF53067">
    <property type="entry name" value="Actin-like ATPase domain"/>
    <property type="match status" value="2"/>
</dbReference>
<evidence type="ECO:0000256" key="2">
    <source>
        <dbReference type="ARBA" id="ARBA00022448"/>
    </source>
</evidence>
<dbReference type="PANTHER" id="PTHR34581">
    <property type="entry name" value="PTS SYSTEM N,N'-DIACETYLCHITOBIOSE-SPECIFIC EIIB COMPONENT"/>
    <property type="match status" value="1"/>
</dbReference>
<evidence type="ECO:0000256" key="3">
    <source>
        <dbReference type="ARBA" id="ARBA00022553"/>
    </source>
</evidence>